<evidence type="ECO:0000313" key="2">
    <source>
        <dbReference type="EMBL" id="AJD46909.1"/>
    </source>
</evidence>
<gene>
    <name evidence="2" type="ORF">S7S_02435</name>
</gene>
<sequence>MNPVSLRRSEARPVEARPVEAPWYRHPLVWLVILLPASSVVAGLSTLAVALKNADDTVADNWYREGRTINRTMADEQQARRLGLSVALDFSTLPHATLHSDIALPWPQTLKVSLRHPTVAARDQQITLHHQGQGEYLGQQALTPESDMIVTVTPADGFWRLQQRARLDDHRTLIHSAPEQP</sequence>
<evidence type="ECO:0000256" key="1">
    <source>
        <dbReference type="SAM" id="Phobius"/>
    </source>
</evidence>
<dbReference type="EMBL" id="CP004387">
    <property type="protein sequence ID" value="AJD46909.1"/>
    <property type="molecule type" value="Genomic_DNA"/>
</dbReference>
<organism evidence="2 3">
    <name type="scientific">Isoalcanivorax pacificus W11-5</name>
    <dbReference type="NCBI Taxonomy" id="391936"/>
    <lineage>
        <taxon>Bacteria</taxon>
        <taxon>Pseudomonadati</taxon>
        <taxon>Pseudomonadota</taxon>
        <taxon>Gammaproteobacteria</taxon>
        <taxon>Oceanospirillales</taxon>
        <taxon>Alcanivoracaceae</taxon>
        <taxon>Isoalcanivorax</taxon>
    </lineage>
</organism>
<proteinExistence type="predicted"/>
<dbReference type="Pfam" id="PF05751">
    <property type="entry name" value="FixH"/>
    <property type="match status" value="1"/>
</dbReference>
<dbReference type="Proteomes" id="UP000006764">
    <property type="component" value="Chromosome"/>
</dbReference>
<dbReference type="HOGENOM" id="CLU_100979_1_0_6"/>
<feature type="transmembrane region" description="Helical" evidence="1">
    <location>
        <begin position="28"/>
        <end position="51"/>
    </location>
</feature>
<name>A0A0B4XFU0_9GAMM</name>
<dbReference type="OrthoDB" id="5295180at2"/>
<dbReference type="KEGG" id="apac:S7S_02435"/>
<keyword evidence="1" id="KW-0812">Transmembrane</keyword>
<keyword evidence="1" id="KW-1133">Transmembrane helix</keyword>
<dbReference type="AlphaFoldDB" id="A0A0B4XFU0"/>
<evidence type="ECO:0000313" key="3">
    <source>
        <dbReference type="Proteomes" id="UP000006764"/>
    </source>
</evidence>
<protein>
    <recommendedName>
        <fullName evidence="4">FixH family protein</fullName>
    </recommendedName>
</protein>
<reference evidence="2 3" key="1">
    <citation type="journal article" date="2012" name="J. Bacteriol.">
        <title>Genome sequence of an alkane-degrading bacterium, Alcanivorax pacificus type strain W11-5, isolated from deep sea sediment.</title>
        <authorList>
            <person name="Lai Q."/>
            <person name="Shao Z."/>
        </authorList>
    </citation>
    <scope>NUCLEOTIDE SEQUENCE [LARGE SCALE GENOMIC DNA]</scope>
    <source>
        <strain evidence="2 3">W11-5</strain>
    </source>
</reference>
<dbReference type="InterPro" id="IPR008620">
    <property type="entry name" value="FixH"/>
</dbReference>
<keyword evidence="1" id="KW-0472">Membrane</keyword>
<dbReference type="STRING" id="391936.S7S_02435"/>
<accession>A0A0B4XFU0</accession>
<dbReference type="RefSeq" id="WP_008739631.1">
    <property type="nucleotide sequence ID" value="NZ_CP004387.1"/>
</dbReference>
<keyword evidence="3" id="KW-1185">Reference proteome</keyword>
<evidence type="ECO:0008006" key="4">
    <source>
        <dbReference type="Google" id="ProtNLM"/>
    </source>
</evidence>